<sequence>MRTAIHSTLRFAALVAAVLTGASAAQAQETPVKPVFRNAATHEDLVEVARKEAEEKAKQQMHDNAFRKPTPEEIEQAKPQEPTSLLAVSDVLCSNGLATMVPKRSVLHIPKAHAGRIGMREGARFVSYQEFAEQNRSWLASTPVSRKQAEGNKPMAEAVIKSFEKETRVIVATFQEGPISVLPLKVPQEPTAVTK</sequence>
<keyword evidence="1" id="KW-0732">Signal</keyword>
<gene>
    <name evidence="2" type="ORF">OJ996_02400</name>
</gene>
<feature type="signal peptide" evidence="1">
    <location>
        <begin position="1"/>
        <end position="27"/>
    </location>
</feature>
<dbReference type="EMBL" id="JAPDDR010000001">
    <property type="protein sequence ID" value="MCW1912405.1"/>
    <property type="molecule type" value="Genomic_DNA"/>
</dbReference>
<reference evidence="2" key="1">
    <citation type="submission" date="2022-10" db="EMBL/GenBank/DDBJ databases">
        <title>Luteolibacter sp. GHJ8, whole genome shotgun sequencing project.</title>
        <authorList>
            <person name="Zhao G."/>
            <person name="Shen L."/>
        </authorList>
    </citation>
    <scope>NUCLEOTIDE SEQUENCE</scope>
    <source>
        <strain evidence="2">GHJ8</strain>
    </source>
</reference>
<evidence type="ECO:0000256" key="1">
    <source>
        <dbReference type="SAM" id="SignalP"/>
    </source>
</evidence>
<feature type="chain" id="PRO_5046940288" evidence="1">
    <location>
        <begin position="28"/>
        <end position="195"/>
    </location>
</feature>
<evidence type="ECO:0000313" key="3">
    <source>
        <dbReference type="Proteomes" id="UP001165653"/>
    </source>
</evidence>
<organism evidence="2 3">
    <name type="scientific">Luteolibacter rhizosphaerae</name>
    <dbReference type="NCBI Taxonomy" id="2989719"/>
    <lineage>
        <taxon>Bacteria</taxon>
        <taxon>Pseudomonadati</taxon>
        <taxon>Verrucomicrobiota</taxon>
        <taxon>Verrucomicrobiia</taxon>
        <taxon>Verrucomicrobiales</taxon>
        <taxon>Verrucomicrobiaceae</taxon>
        <taxon>Luteolibacter</taxon>
    </lineage>
</organism>
<protein>
    <submittedName>
        <fullName evidence="2">Uncharacterized protein</fullName>
    </submittedName>
</protein>
<accession>A0ABT3FXV6</accession>
<name>A0ABT3FXV6_9BACT</name>
<dbReference type="RefSeq" id="WP_264510763.1">
    <property type="nucleotide sequence ID" value="NZ_JAPDDR010000001.1"/>
</dbReference>
<comment type="caution">
    <text evidence="2">The sequence shown here is derived from an EMBL/GenBank/DDBJ whole genome shotgun (WGS) entry which is preliminary data.</text>
</comment>
<proteinExistence type="predicted"/>
<dbReference type="Proteomes" id="UP001165653">
    <property type="component" value="Unassembled WGS sequence"/>
</dbReference>
<evidence type="ECO:0000313" key="2">
    <source>
        <dbReference type="EMBL" id="MCW1912405.1"/>
    </source>
</evidence>
<keyword evidence="3" id="KW-1185">Reference proteome</keyword>